<proteinExistence type="predicted"/>
<dbReference type="Gene3D" id="3.20.20.370">
    <property type="entry name" value="Glycoside hydrolase/deacetylase"/>
    <property type="match status" value="1"/>
</dbReference>
<comment type="caution">
    <text evidence="3">The sequence shown here is derived from an EMBL/GenBank/DDBJ whole genome shotgun (WGS) entry which is preliminary data.</text>
</comment>
<feature type="domain" description="NodB homology" evidence="2">
    <location>
        <begin position="19"/>
        <end position="252"/>
    </location>
</feature>
<dbReference type="CDD" id="cd10960">
    <property type="entry name" value="CE4_NodB_like_1"/>
    <property type="match status" value="1"/>
</dbReference>
<dbReference type="RefSeq" id="WP_345246789.1">
    <property type="nucleotide sequence ID" value="NZ_BAABHD010000075.1"/>
</dbReference>
<evidence type="ECO:0000256" key="1">
    <source>
        <dbReference type="SAM" id="SignalP"/>
    </source>
</evidence>
<feature type="chain" id="PRO_5045081521" evidence="1">
    <location>
        <begin position="18"/>
        <end position="310"/>
    </location>
</feature>
<evidence type="ECO:0000313" key="3">
    <source>
        <dbReference type="EMBL" id="GAA4463813.1"/>
    </source>
</evidence>
<keyword evidence="4" id="KW-1185">Reference proteome</keyword>
<sequence length="310" mass="35086">MRFLLIALLLVSGCVQAQKKIAITIDDLPTVSNYYRTSEQKVQMTHRLLKHLKDHKAPAIGFVIGRLLYSDGQPDKSQLALLTKWLDAGVELGNHTYAHKDINQISSAEYAEDVIKGEQLTKDLVERRGKSFRYFRHPFLRKGPTQAKKDSIEQLLTQRGYREAPVTVDNSDYLFSRAYDNALLQDGKTLAAEVGRQYIAYMTSYIDYYEAQSDSLFGRQIPQTLLLHANAINADYLGQLLTALHRKGYSFVSLDEALKDPAYQSADRYVGKGGISWLHRWALTQGKQGAFFKGEPEVPATINELVQRNP</sequence>
<accession>A0ABP8NCY9</accession>
<dbReference type="InterPro" id="IPR011330">
    <property type="entry name" value="Glyco_hydro/deAcase_b/a-brl"/>
</dbReference>
<dbReference type="PROSITE" id="PS51677">
    <property type="entry name" value="NODB"/>
    <property type="match status" value="1"/>
</dbReference>
<evidence type="ECO:0000259" key="2">
    <source>
        <dbReference type="PROSITE" id="PS51677"/>
    </source>
</evidence>
<keyword evidence="1" id="KW-0732">Signal</keyword>
<dbReference type="Pfam" id="PF01522">
    <property type="entry name" value="Polysacc_deac_1"/>
    <property type="match status" value="1"/>
</dbReference>
<dbReference type="Proteomes" id="UP001501175">
    <property type="component" value="Unassembled WGS sequence"/>
</dbReference>
<evidence type="ECO:0000313" key="4">
    <source>
        <dbReference type="Proteomes" id="UP001501175"/>
    </source>
</evidence>
<name>A0ABP8NCY9_9BACT</name>
<dbReference type="EMBL" id="BAABHD010000075">
    <property type="protein sequence ID" value="GAA4463813.1"/>
    <property type="molecule type" value="Genomic_DNA"/>
</dbReference>
<protein>
    <submittedName>
        <fullName evidence="3">Polysaccharide deacetylase family protein</fullName>
    </submittedName>
</protein>
<dbReference type="SUPFAM" id="SSF88713">
    <property type="entry name" value="Glycoside hydrolase/deacetylase"/>
    <property type="match status" value="1"/>
</dbReference>
<organism evidence="3 4">
    <name type="scientific">Nibrella saemangeumensis</name>
    <dbReference type="NCBI Taxonomy" id="1084526"/>
    <lineage>
        <taxon>Bacteria</taxon>
        <taxon>Pseudomonadati</taxon>
        <taxon>Bacteroidota</taxon>
        <taxon>Cytophagia</taxon>
        <taxon>Cytophagales</taxon>
        <taxon>Spirosomataceae</taxon>
        <taxon>Nibrella</taxon>
    </lineage>
</organism>
<dbReference type="PANTHER" id="PTHR10587">
    <property type="entry name" value="GLYCOSYL TRANSFERASE-RELATED"/>
    <property type="match status" value="1"/>
</dbReference>
<dbReference type="InterPro" id="IPR002509">
    <property type="entry name" value="NODB_dom"/>
</dbReference>
<feature type="signal peptide" evidence="1">
    <location>
        <begin position="1"/>
        <end position="17"/>
    </location>
</feature>
<dbReference type="InterPro" id="IPR050248">
    <property type="entry name" value="Polysacc_deacetylase_ArnD"/>
</dbReference>
<gene>
    <name evidence="3" type="ORF">GCM10023189_42260</name>
</gene>
<reference evidence="4" key="1">
    <citation type="journal article" date="2019" name="Int. J. Syst. Evol. Microbiol.">
        <title>The Global Catalogue of Microorganisms (GCM) 10K type strain sequencing project: providing services to taxonomists for standard genome sequencing and annotation.</title>
        <authorList>
            <consortium name="The Broad Institute Genomics Platform"/>
            <consortium name="The Broad Institute Genome Sequencing Center for Infectious Disease"/>
            <person name="Wu L."/>
            <person name="Ma J."/>
        </authorList>
    </citation>
    <scope>NUCLEOTIDE SEQUENCE [LARGE SCALE GENOMIC DNA]</scope>
    <source>
        <strain evidence="4">JCM 17927</strain>
    </source>
</reference>